<keyword evidence="8 12" id="KW-0067">ATP-binding</keyword>
<dbReference type="GO" id="GO:0043022">
    <property type="term" value="F:ribosome binding"/>
    <property type="evidence" value="ECO:0007669"/>
    <property type="project" value="UniProtKB-UniRule"/>
</dbReference>
<feature type="domain" description="ABC transporter" evidence="13">
    <location>
        <begin position="6"/>
        <end position="256"/>
    </location>
</feature>
<proteinExistence type="inferred from homology"/>
<keyword evidence="4 12" id="KW-0699">rRNA-binding</keyword>
<comment type="subcellular location">
    <subcellularLocation>
        <location evidence="12">Cytoplasm</location>
    </subcellularLocation>
    <text evidence="12">Associates with ribosomes and polysomes.</text>
</comment>
<comment type="subunit">
    <text evidence="12">Monomer. Probably contacts ribosomal proteins L1, L5, L33 and S7, the 16S and 23S rRNA and the P-site containing tRNA(fMet).</text>
</comment>
<name>A0AB39QMR1_9ACTN</name>
<dbReference type="GO" id="GO:0016887">
    <property type="term" value="F:ATP hydrolysis activity"/>
    <property type="evidence" value="ECO:0007669"/>
    <property type="project" value="UniProtKB-UniRule"/>
</dbReference>
<dbReference type="CDD" id="cd03221">
    <property type="entry name" value="ABCF_EF-3"/>
    <property type="match status" value="2"/>
</dbReference>
<evidence type="ECO:0000256" key="9">
    <source>
        <dbReference type="ARBA" id="ARBA00022845"/>
    </source>
</evidence>
<evidence type="ECO:0000256" key="11">
    <source>
        <dbReference type="ARBA" id="ARBA00022917"/>
    </source>
</evidence>
<sequence length="554" mass="61460">MAEFIYTMRKARKAHGDKVILDDVTLNFLPGAKIGVVGPNGAGKSTVLKIMAGIEQPSNGDAFLSPGYSVGILLQEPELNEEKTVLENVQEGVAEIKGKLDRFNEIAELMATDYSDALLDEMGKLQEELDHANAWDLDAQLEQAMDALGCPPGDWPVTTLSGGEKRRVALCKLLLEAPDLLLLDEPTNHLDAESVNWLEQHLAKYEGTVVAITHDRYFLDNVAQWILELDRGRAYPYEGNYSTYLETKATRLKVEGQKDAKRQKRLKEELEWVRSNAKGRQAKSKARLARYEEMAAEADKMRKLDFEEIQIPPGPRLGSIVVEVDKLNKAFGEKVLVEGLSFTLPRNGIVGIIGPNGAGKTTLFKMIQGLEAPDSGDIKVGETVKISYVDQGRANIDPKKTLWEVVSDGLDYINVGQVEMPSRAYVSAFGFKGPDQQKPAGVLSGGERNRLNLALTLKQGGNLLLLDEPTNDLDVETLSSLENALLEFPGCAVVVSHDRWFLDRVATHILAYEGESKWFWFEGNFESYEKNKIERLGADAARPHRATHKKLTRG</sequence>
<dbReference type="Pfam" id="PF12848">
    <property type="entry name" value="ABC_tran_Xtn"/>
    <property type="match status" value="1"/>
</dbReference>
<evidence type="ECO:0000256" key="1">
    <source>
        <dbReference type="ARBA" id="ARBA00005868"/>
    </source>
</evidence>
<dbReference type="PANTHER" id="PTHR43858">
    <property type="entry name" value="ENERGY-DEPENDENT TRANSLATIONAL THROTTLE PROTEIN ETTA"/>
    <property type="match status" value="1"/>
</dbReference>
<evidence type="ECO:0000256" key="7">
    <source>
        <dbReference type="ARBA" id="ARBA00022801"/>
    </source>
</evidence>
<keyword evidence="5 12" id="KW-0677">Repeat</keyword>
<evidence type="ECO:0000256" key="6">
    <source>
        <dbReference type="ARBA" id="ARBA00022741"/>
    </source>
</evidence>
<evidence type="ECO:0000256" key="2">
    <source>
        <dbReference type="ARBA" id="ARBA00022490"/>
    </source>
</evidence>
<reference evidence="14" key="1">
    <citation type="submission" date="2024-07" db="EMBL/GenBank/DDBJ databases">
        <authorList>
            <person name="Yu S.T."/>
        </authorList>
    </citation>
    <scope>NUCLEOTIDE SEQUENCE</scope>
    <source>
        <strain evidence="14">R39</strain>
    </source>
</reference>
<dbReference type="InterPro" id="IPR032781">
    <property type="entry name" value="ABC_tran_Xtn"/>
</dbReference>
<feature type="binding site" evidence="12">
    <location>
        <begin position="38"/>
        <end position="45"/>
    </location>
    <ligand>
        <name>ATP</name>
        <dbReference type="ChEBI" id="CHEBI:30616"/>
        <label>1</label>
    </ligand>
</feature>
<dbReference type="GO" id="GO:0000049">
    <property type="term" value="F:tRNA binding"/>
    <property type="evidence" value="ECO:0007669"/>
    <property type="project" value="UniProtKB-UniRule"/>
</dbReference>
<dbReference type="InterPro" id="IPR027417">
    <property type="entry name" value="P-loop_NTPase"/>
</dbReference>
<dbReference type="AlphaFoldDB" id="A0AB39QMR1"/>
<dbReference type="GO" id="GO:0045900">
    <property type="term" value="P:negative regulation of translational elongation"/>
    <property type="evidence" value="ECO:0007669"/>
    <property type="project" value="UniProtKB-UniRule"/>
</dbReference>
<evidence type="ECO:0000259" key="13">
    <source>
        <dbReference type="PROSITE" id="PS50893"/>
    </source>
</evidence>
<keyword evidence="6 12" id="KW-0547">Nucleotide-binding</keyword>
<comment type="domain">
    <text evidence="12">The arm domain is inserted in the first ABC transporter domain. Probably contacts ribosomal protein L1.</text>
</comment>
<dbReference type="GO" id="GO:0006412">
    <property type="term" value="P:translation"/>
    <property type="evidence" value="ECO:0007669"/>
    <property type="project" value="UniProtKB-KW"/>
</dbReference>
<dbReference type="InterPro" id="IPR003593">
    <property type="entry name" value="AAA+_ATPase"/>
</dbReference>
<comment type="caution">
    <text evidence="12">Lacks conserved residue(s) required for the propagation of feature annotation.</text>
</comment>
<feature type="domain" description="ABC transporter" evidence="13">
    <location>
        <begin position="322"/>
        <end position="541"/>
    </location>
</feature>
<dbReference type="FunFam" id="3.40.50.300:FF:000011">
    <property type="entry name" value="Putative ABC transporter ATP-binding component"/>
    <property type="match status" value="1"/>
</dbReference>
<evidence type="ECO:0000256" key="8">
    <source>
        <dbReference type="ARBA" id="ARBA00022840"/>
    </source>
</evidence>
<accession>A0AB39QMR1</accession>
<evidence type="ECO:0000256" key="3">
    <source>
        <dbReference type="ARBA" id="ARBA00022555"/>
    </source>
</evidence>
<dbReference type="HAMAP" id="MF_00847">
    <property type="entry name" value="EttA"/>
    <property type="match status" value="1"/>
</dbReference>
<dbReference type="FunFam" id="3.40.50.300:FF:000183">
    <property type="entry name" value="ABC transporter ATP-binding protein yjjK"/>
    <property type="match status" value="1"/>
</dbReference>
<dbReference type="GO" id="GO:0005737">
    <property type="term" value="C:cytoplasm"/>
    <property type="evidence" value="ECO:0007669"/>
    <property type="project" value="UniProtKB-SubCell"/>
</dbReference>
<evidence type="ECO:0000256" key="5">
    <source>
        <dbReference type="ARBA" id="ARBA00022737"/>
    </source>
</evidence>
<evidence type="ECO:0000313" key="14">
    <source>
        <dbReference type="EMBL" id="XDQ43727.1"/>
    </source>
</evidence>
<evidence type="ECO:0000256" key="4">
    <source>
        <dbReference type="ARBA" id="ARBA00022730"/>
    </source>
</evidence>
<dbReference type="EC" id="3.6.1.-" evidence="12"/>
<keyword evidence="7 12" id="KW-0378">Hydrolase</keyword>
<dbReference type="GO" id="GO:0005524">
    <property type="term" value="F:ATP binding"/>
    <property type="evidence" value="ECO:0007669"/>
    <property type="project" value="UniProtKB-UniRule"/>
</dbReference>
<keyword evidence="10 12" id="KW-0694">RNA-binding</keyword>
<evidence type="ECO:0000256" key="10">
    <source>
        <dbReference type="ARBA" id="ARBA00022884"/>
    </source>
</evidence>
<dbReference type="SUPFAM" id="SSF52540">
    <property type="entry name" value="P-loop containing nucleoside triphosphate hydrolases"/>
    <property type="match status" value="2"/>
</dbReference>
<dbReference type="PROSITE" id="PS00211">
    <property type="entry name" value="ABC_TRANSPORTER_1"/>
    <property type="match status" value="2"/>
</dbReference>
<feature type="binding site" evidence="12">
    <location>
        <begin position="354"/>
        <end position="361"/>
    </location>
    <ligand>
        <name>ATP</name>
        <dbReference type="ChEBI" id="CHEBI:30616"/>
        <label>2</label>
    </ligand>
</feature>
<evidence type="ECO:0000256" key="12">
    <source>
        <dbReference type="HAMAP-Rule" id="MF_00847"/>
    </source>
</evidence>
<dbReference type="Pfam" id="PF00005">
    <property type="entry name" value="ABC_tran"/>
    <property type="match status" value="2"/>
</dbReference>
<dbReference type="GO" id="GO:0019843">
    <property type="term" value="F:rRNA binding"/>
    <property type="evidence" value="ECO:0007669"/>
    <property type="project" value="UniProtKB-UniRule"/>
</dbReference>
<dbReference type="SMART" id="SM00382">
    <property type="entry name" value="AAA"/>
    <property type="match status" value="2"/>
</dbReference>
<keyword evidence="9 12" id="KW-0810">Translation regulation</keyword>
<keyword evidence="11 12" id="KW-0648">Protein biosynthesis</keyword>
<gene>
    <name evidence="12 14" type="primary">ettA</name>
    <name evidence="14" type="ORF">AB5J52_16465</name>
</gene>
<keyword evidence="2 12" id="KW-0963">Cytoplasm</keyword>
<comment type="function">
    <text evidence="12">A translation factor that gates the progression of the 70S ribosomal initiation complex (IC, containing tRNA(fMet) in the P-site) into the translation elongation cycle by using a mechanism sensitive to the ATP/ADP ratio. Binds to the 70S ribosome E-site where it modulates the state of the translating ribosome during subunit translocation. ATP hydrolysis probably frees it from the ribosome, which can enter the elongation phase.</text>
</comment>
<dbReference type="InterPro" id="IPR017871">
    <property type="entry name" value="ABC_transporter-like_CS"/>
</dbReference>
<dbReference type="EMBL" id="CP163441">
    <property type="protein sequence ID" value="XDQ43727.1"/>
    <property type="molecule type" value="Genomic_DNA"/>
</dbReference>
<dbReference type="NCBIfam" id="NF008775">
    <property type="entry name" value="PRK11819.1"/>
    <property type="match status" value="1"/>
</dbReference>
<dbReference type="Gene3D" id="3.40.50.300">
    <property type="entry name" value="P-loop containing nucleotide triphosphate hydrolases"/>
    <property type="match status" value="2"/>
</dbReference>
<dbReference type="PANTHER" id="PTHR43858:SF1">
    <property type="entry name" value="ABC TRANSPORTER-RELATED PROTEIN"/>
    <property type="match status" value="1"/>
</dbReference>
<organism evidence="14">
    <name type="scientific">Streptomyces sp. R39</name>
    <dbReference type="NCBI Taxonomy" id="3238631"/>
    <lineage>
        <taxon>Bacteria</taxon>
        <taxon>Bacillati</taxon>
        <taxon>Actinomycetota</taxon>
        <taxon>Actinomycetes</taxon>
        <taxon>Kitasatosporales</taxon>
        <taxon>Streptomycetaceae</taxon>
        <taxon>Streptomyces</taxon>
    </lineage>
</organism>
<dbReference type="NCBIfam" id="TIGR03719">
    <property type="entry name" value="ABC_ABC_ChvD"/>
    <property type="match status" value="1"/>
</dbReference>
<dbReference type="PROSITE" id="PS50893">
    <property type="entry name" value="ABC_TRANSPORTER_2"/>
    <property type="match status" value="2"/>
</dbReference>
<protein>
    <recommendedName>
        <fullName evidence="12">Energy-dependent translational throttle protein EttA</fullName>
        <ecNumber evidence="12">3.6.1.-</ecNumber>
    </recommendedName>
    <alternativeName>
        <fullName evidence="12">Translational regulatory factor EttA</fullName>
    </alternativeName>
</protein>
<comment type="similarity">
    <text evidence="1 12">Belongs to the ABC transporter superfamily. ABCF family. Translational throttle EttA subfamily.</text>
</comment>
<dbReference type="InterPro" id="IPR022374">
    <property type="entry name" value="EttA"/>
</dbReference>
<keyword evidence="3 12" id="KW-0820">tRNA-binding</keyword>
<dbReference type="InterPro" id="IPR003439">
    <property type="entry name" value="ABC_transporter-like_ATP-bd"/>
</dbReference>
<comment type="catalytic activity">
    <reaction evidence="12">
        <text>ATP + H2O = ADP + phosphate + H(+)</text>
        <dbReference type="Rhea" id="RHEA:13065"/>
        <dbReference type="ChEBI" id="CHEBI:15377"/>
        <dbReference type="ChEBI" id="CHEBI:15378"/>
        <dbReference type="ChEBI" id="CHEBI:30616"/>
        <dbReference type="ChEBI" id="CHEBI:43474"/>
        <dbReference type="ChEBI" id="CHEBI:456216"/>
    </reaction>
</comment>
<dbReference type="RefSeq" id="WP_369222793.1">
    <property type="nucleotide sequence ID" value="NZ_CP163441.1"/>
</dbReference>
<comment type="domain">
    <text evidence="12">The P-site tRNA interaction motif (PtIM domain) probably interacts with the P-site tRNA(fMet) as well as the 23S rRNA.</text>
</comment>